<dbReference type="AlphaFoldDB" id="A0A2S7WZJ5"/>
<evidence type="ECO:0000313" key="3">
    <source>
        <dbReference type="Proteomes" id="UP000239068"/>
    </source>
</evidence>
<name>A0A2S7WZJ5_9FLAO</name>
<dbReference type="Proteomes" id="UP000239068">
    <property type="component" value="Unassembled WGS sequence"/>
</dbReference>
<organism evidence="2 3">
    <name type="scientific">Polaribacter glomeratus</name>
    <dbReference type="NCBI Taxonomy" id="102"/>
    <lineage>
        <taxon>Bacteria</taxon>
        <taxon>Pseudomonadati</taxon>
        <taxon>Bacteroidota</taxon>
        <taxon>Flavobacteriia</taxon>
        <taxon>Flavobacteriales</taxon>
        <taxon>Flavobacteriaceae</taxon>
    </lineage>
</organism>
<reference evidence="2 3" key="1">
    <citation type="submission" date="2016-12" db="EMBL/GenBank/DDBJ databases">
        <title>Trade-off between light-utilization and light-protection in marine flavobacteria.</title>
        <authorList>
            <person name="Kumagai Y."/>
            <person name="Yoshizawa S."/>
            <person name="Kogure K."/>
            <person name="Iwasaki W."/>
        </authorList>
    </citation>
    <scope>NUCLEOTIDE SEQUENCE [LARGE SCALE GENOMIC DNA]</scope>
    <source>
        <strain evidence="2 3">ATCC 43844</strain>
    </source>
</reference>
<dbReference type="EMBL" id="MSCM01000001">
    <property type="protein sequence ID" value="PQJ83020.1"/>
    <property type="molecule type" value="Genomic_DNA"/>
</dbReference>
<keyword evidence="1" id="KW-0732">Signal</keyword>
<proteinExistence type="predicted"/>
<feature type="chain" id="PRO_5015454288" evidence="1">
    <location>
        <begin position="19"/>
        <end position="262"/>
    </location>
</feature>
<keyword evidence="3" id="KW-1185">Reference proteome</keyword>
<sequence length="262" mass="30068">MKKTIFLLVLLISASLFSQQTNFDKYQYIIVADKFDFLKETDQYQTSSLTKFLLKKKGFKVFLSNETLPEDLLVNRCLGLFATVIDESSLFVIKNSIQLKDCYGITLFTSDIGKSKEKDFKKGYQEAIRIAYDSMTDFKYTYSASLVDSIKIVKKEAVIIDKQSNTITTPIIAETTDIIIEVKEENTTPSKTLDVLYAQKITNGFQLVNTKPEVVFLILKTNVKDVFIINNKNGTLYKSGENWIAEFYENNLLVTKEYQIKF</sequence>
<evidence type="ECO:0000256" key="1">
    <source>
        <dbReference type="SAM" id="SignalP"/>
    </source>
</evidence>
<gene>
    <name evidence="2" type="ORF">BTO16_08305</name>
</gene>
<feature type="signal peptide" evidence="1">
    <location>
        <begin position="1"/>
        <end position="18"/>
    </location>
</feature>
<comment type="caution">
    <text evidence="2">The sequence shown here is derived from an EMBL/GenBank/DDBJ whole genome shotgun (WGS) entry which is preliminary data.</text>
</comment>
<accession>A0A2S7WZJ5</accession>
<protein>
    <submittedName>
        <fullName evidence="2">Uncharacterized protein</fullName>
    </submittedName>
</protein>
<evidence type="ECO:0000313" key="2">
    <source>
        <dbReference type="EMBL" id="PQJ83020.1"/>
    </source>
</evidence>